<dbReference type="EMBL" id="BGPR01037421">
    <property type="protein sequence ID" value="GBO12988.1"/>
    <property type="molecule type" value="Genomic_DNA"/>
</dbReference>
<name>A0A4Y2UJA1_ARAVE</name>
<evidence type="ECO:0000313" key="1">
    <source>
        <dbReference type="EMBL" id="GBO12977.1"/>
    </source>
</evidence>
<comment type="caution">
    <text evidence="2">The sequence shown here is derived from an EMBL/GenBank/DDBJ whole genome shotgun (WGS) entry which is preliminary data.</text>
</comment>
<sequence length="120" mass="14388">MTARYQKNNQRKTILLHGSKISEGRPRKCKYFLPLSKELSKKLKKLSSFKLLQVTRRNTKENKNYLPLRQEDIRQTTKEKEIFSSFSTARYPKNYQRNIKIILLHDSKISEERPKKMSSR</sequence>
<evidence type="ECO:0000313" key="2">
    <source>
        <dbReference type="EMBL" id="GBO12988.1"/>
    </source>
</evidence>
<reference evidence="2 3" key="1">
    <citation type="journal article" date="2019" name="Sci. Rep.">
        <title>Orb-weaving spider Araneus ventricosus genome elucidates the spidroin gene catalogue.</title>
        <authorList>
            <person name="Kono N."/>
            <person name="Nakamura H."/>
            <person name="Ohtoshi R."/>
            <person name="Moran D.A.P."/>
            <person name="Shinohara A."/>
            <person name="Yoshida Y."/>
            <person name="Fujiwara M."/>
            <person name="Mori M."/>
            <person name="Tomita M."/>
            <person name="Arakawa K."/>
        </authorList>
    </citation>
    <scope>NUCLEOTIDE SEQUENCE [LARGE SCALE GENOMIC DNA]</scope>
</reference>
<dbReference type="Proteomes" id="UP000499080">
    <property type="component" value="Unassembled WGS sequence"/>
</dbReference>
<accession>A0A4Y2UJA1</accession>
<dbReference type="EMBL" id="BGPR01037409">
    <property type="protein sequence ID" value="GBO12977.1"/>
    <property type="molecule type" value="Genomic_DNA"/>
</dbReference>
<dbReference type="AlphaFoldDB" id="A0A4Y2UJA1"/>
<organism evidence="2 3">
    <name type="scientific">Araneus ventricosus</name>
    <name type="common">Orbweaver spider</name>
    <name type="synonym">Epeira ventricosa</name>
    <dbReference type="NCBI Taxonomy" id="182803"/>
    <lineage>
        <taxon>Eukaryota</taxon>
        <taxon>Metazoa</taxon>
        <taxon>Ecdysozoa</taxon>
        <taxon>Arthropoda</taxon>
        <taxon>Chelicerata</taxon>
        <taxon>Arachnida</taxon>
        <taxon>Araneae</taxon>
        <taxon>Araneomorphae</taxon>
        <taxon>Entelegynae</taxon>
        <taxon>Araneoidea</taxon>
        <taxon>Araneidae</taxon>
        <taxon>Araneus</taxon>
    </lineage>
</organism>
<gene>
    <name evidence="2" type="ORF">AVEN_171125_1</name>
    <name evidence="1" type="ORF">AVEN_91744_1</name>
</gene>
<keyword evidence="3" id="KW-1185">Reference proteome</keyword>
<protein>
    <submittedName>
        <fullName evidence="2">Uncharacterized protein</fullName>
    </submittedName>
</protein>
<proteinExistence type="predicted"/>
<evidence type="ECO:0000313" key="3">
    <source>
        <dbReference type="Proteomes" id="UP000499080"/>
    </source>
</evidence>